<dbReference type="InterPro" id="IPR028082">
    <property type="entry name" value="Peripla_BP_I"/>
</dbReference>
<sequence>MKNTARGAVLITALALAAASLAGCSTDTASTSSSSSGSAAPSLTYDGVEAGLPTTYGAPTGLPANFTVGYQNIYSAIPSLQAGEAASKAEVEKMGGTFISKDDQLDVTTQVNNCNTFIAQHVNAILIYPLDPSSLTPCFTEAAAAGIIVIPQNAPVAADQSLIAGLPTDIIQGFDYDAFLRAQAVAKADPGSSYAVIGLAAPVAGLTYFAKQQQYWANKFGLTFLGEIDAQTDNAAGAATATTSLLAKFPTVKTIFAYNDNTGLAAASTVRGSGQTGIRIVASDGQPDAIAGVKSGLLWGVTEVDFTTIGTNQADAAMTLIANPKATLPKFVTTPAKFITTDNVGSAGF</sequence>
<feature type="domain" description="Periplasmic binding protein" evidence="5">
    <location>
        <begin position="86"/>
        <end position="322"/>
    </location>
</feature>
<accession>A0A917BD10</accession>
<dbReference type="PANTHER" id="PTHR46847:SF1">
    <property type="entry name" value="D-ALLOSE-BINDING PERIPLASMIC PROTEIN-RELATED"/>
    <property type="match status" value="1"/>
</dbReference>
<reference evidence="6 7" key="1">
    <citation type="journal article" date="2014" name="Int. J. Syst. Evol. Microbiol.">
        <title>Complete genome sequence of Corynebacterium casei LMG S-19264T (=DSM 44701T), isolated from a smear-ripened cheese.</title>
        <authorList>
            <consortium name="US DOE Joint Genome Institute (JGI-PGF)"/>
            <person name="Walter F."/>
            <person name="Albersmeier A."/>
            <person name="Kalinowski J."/>
            <person name="Ruckert C."/>
        </authorList>
    </citation>
    <scope>NUCLEOTIDE SEQUENCE [LARGE SCALE GENOMIC DNA]</scope>
    <source>
        <strain evidence="6 7">CGMCC 1.12976</strain>
    </source>
</reference>
<name>A0A917BD10_9MICO</name>
<proteinExistence type="inferred from homology"/>
<evidence type="ECO:0000256" key="3">
    <source>
        <dbReference type="ARBA" id="ARBA00022729"/>
    </source>
</evidence>
<dbReference type="RefSeq" id="WP_188680383.1">
    <property type="nucleotide sequence ID" value="NZ_BMGP01000006.1"/>
</dbReference>
<dbReference type="SUPFAM" id="SSF53822">
    <property type="entry name" value="Periplasmic binding protein-like I"/>
    <property type="match status" value="1"/>
</dbReference>
<feature type="signal peptide" evidence="4">
    <location>
        <begin position="1"/>
        <end position="22"/>
    </location>
</feature>
<comment type="caution">
    <text evidence="6">The sequence shown here is derived from an EMBL/GenBank/DDBJ whole genome shotgun (WGS) entry which is preliminary data.</text>
</comment>
<evidence type="ECO:0000313" key="6">
    <source>
        <dbReference type="EMBL" id="GGF38079.1"/>
    </source>
</evidence>
<protein>
    <recommendedName>
        <fullName evidence="5">Periplasmic binding protein domain-containing protein</fullName>
    </recommendedName>
</protein>
<dbReference type="Gene3D" id="3.40.50.2300">
    <property type="match status" value="2"/>
</dbReference>
<dbReference type="GO" id="GO:0030313">
    <property type="term" value="C:cell envelope"/>
    <property type="evidence" value="ECO:0007669"/>
    <property type="project" value="UniProtKB-SubCell"/>
</dbReference>
<keyword evidence="7" id="KW-1185">Reference proteome</keyword>
<comment type="subcellular location">
    <subcellularLocation>
        <location evidence="1">Cell envelope</location>
    </subcellularLocation>
</comment>
<evidence type="ECO:0000256" key="4">
    <source>
        <dbReference type="SAM" id="SignalP"/>
    </source>
</evidence>
<evidence type="ECO:0000259" key="5">
    <source>
        <dbReference type="Pfam" id="PF13407"/>
    </source>
</evidence>
<dbReference type="InterPro" id="IPR025997">
    <property type="entry name" value="SBP_2_dom"/>
</dbReference>
<evidence type="ECO:0000313" key="7">
    <source>
        <dbReference type="Proteomes" id="UP000598775"/>
    </source>
</evidence>
<dbReference type="Proteomes" id="UP000598775">
    <property type="component" value="Unassembled WGS sequence"/>
</dbReference>
<dbReference type="GO" id="GO:0030246">
    <property type="term" value="F:carbohydrate binding"/>
    <property type="evidence" value="ECO:0007669"/>
    <property type="project" value="UniProtKB-ARBA"/>
</dbReference>
<dbReference type="PANTHER" id="PTHR46847">
    <property type="entry name" value="D-ALLOSE-BINDING PERIPLASMIC PROTEIN-RELATED"/>
    <property type="match status" value="1"/>
</dbReference>
<comment type="similarity">
    <text evidence="2">Belongs to the bacterial solute-binding protein 2 family.</text>
</comment>
<dbReference type="EMBL" id="BMGP01000006">
    <property type="protein sequence ID" value="GGF38079.1"/>
    <property type="molecule type" value="Genomic_DNA"/>
</dbReference>
<keyword evidence="3 4" id="KW-0732">Signal</keyword>
<evidence type="ECO:0000256" key="1">
    <source>
        <dbReference type="ARBA" id="ARBA00004196"/>
    </source>
</evidence>
<organism evidence="6 7">
    <name type="scientific">Subtercola lobariae</name>
    <dbReference type="NCBI Taxonomy" id="1588641"/>
    <lineage>
        <taxon>Bacteria</taxon>
        <taxon>Bacillati</taxon>
        <taxon>Actinomycetota</taxon>
        <taxon>Actinomycetes</taxon>
        <taxon>Micrococcales</taxon>
        <taxon>Microbacteriaceae</taxon>
        <taxon>Subtercola</taxon>
    </lineage>
</organism>
<dbReference type="PROSITE" id="PS51257">
    <property type="entry name" value="PROKAR_LIPOPROTEIN"/>
    <property type="match status" value="1"/>
</dbReference>
<dbReference type="Pfam" id="PF13407">
    <property type="entry name" value="Peripla_BP_4"/>
    <property type="match status" value="1"/>
</dbReference>
<evidence type="ECO:0000256" key="2">
    <source>
        <dbReference type="ARBA" id="ARBA00007639"/>
    </source>
</evidence>
<gene>
    <name evidence="6" type="ORF">GCM10011399_33800</name>
</gene>
<dbReference type="AlphaFoldDB" id="A0A917BD10"/>
<feature type="chain" id="PRO_5038476288" description="Periplasmic binding protein domain-containing protein" evidence="4">
    <location>
        <begin position="23"/>
        <end position="349"/>
    </location>
</feature>